<dbReference type="InterPro" id="IPR010918">
    <property type="entry name" value="PurM-like_C_dom"/>
</dbReference>
<evidence type="ECO:0000256" key="3">
    <source>
        <dbReference type="ARBA" id="ARBA00022777"/>
    </source>
</evidence>
<dbReference type="NCBIfam" id="TIGR03169">
    <property type="entry name" value="Nterm_to_SelD"/>
    <property type="match status" value="1"/>
</dbReference>
<keyword evidence="10" id="KW-1185">Reference proteome</keyword>
<dbReference type="SUPFAM" id="SSF55326">
    <property type="entry name" value="PurM N-terminal domain-like"/>
    <property type="match status" value="1"/>
</dbReference>
<dbReference type="InterPro" id="IPR023753">
    <property type="entry name" value="FAD/NAD-binding_dom"/>
</dbReference>
<dbReference type="SUPFAM" id="SSF56042">
    <property type="entry name" value="PurM C-terminal domain-like"/>
    <property type="match status" value="1"/>
</dbReference>
<dbReference type="CDD" id="cd02195">
    <property type="entry name" value="SelD"/>
    <property type="match status" value="1"/>
</dbReference>
<keyword evidence="3" id="KW-0418">Kinase</keyword>
<evidence type="ECO:0000259" key="8">
    <source>
        <dbReference type="Pfam" id="PF07992"/>
    </source>
</evidence>
<evidence type="ECO:0000256" key="5">
    <source>
        <dbReference type="ARBA" id="ARBA00023266"/>
    </source>
</evidence>
<gene>
    <name evidence="9" type="ORF">WJX72_011939</name>
</gene>
<feature type="domain" description="PurM-like C-terminal" evidence="7">
    <location>
        <begin position="577"/>
        <end position="746"/>
    </location>
</feature>
<keyword evidence="4" id="KW-0067">ATP-binding</keyword>
<evidence type="ECO:0000256" key="2">
    <source>
        <dbReference type="ARBA" id="ARBA00022741"/>
    </source>
</evidence>
<keyword evidence="2" id="KW-0547">Nucleotide-binding</keyword>
<sequence length="766" mass="80791">MKSMEGADIILKDVVLLGGGHSHVAVLKSFGMKPMPGVRLTLVTKDIYTPYSGMLPGYVSGNYTFEECHIDLCRLASFAQARLIHAEGAGIDTKERRLLLRGRPALAYDVLSIDIGITPRGVPGALSLATAVKPISNFVERFQAMLERAASSDHALTVAVVGGGAGGVELSMAVEHRLELERQAGGRPDSLRAKVKLYTQNRMLELHVPAARAKFLHIMKERGIEVHENVAIQEVQKGRLVLTGGQEEIFDECLWCTSAAAAPWLQDTRLPTDEKGFLAINEFLQSAGGPPEVFAAGDVASSVTDPRPKSGVFAVRQGPALTANLRRFLAGQPLRPFKPQKSYLSLITTGDRYCIGTKGPFCLEAAWLWRVKDYIDRKWMRSYTSELPEMKEAEAAPSPVAVAAGPEALAAMAAAKMRCGGCGAKVGASILSRVLARLPQPAANDSIVLGLDAPDDAAVVRPPPPGHLMVQTVDFFRSFVDDPFVFGAIAANHALGDCHAMGAQASTALAIAVVPFGLDAQVEEQLYQMLAGAVGVLTAAGSTLVGGHSCEGAELALGFCIHGTVKEGELLRKGGMQPGQKLVLTKPIGTGTVMAAAMRRKAAGAWVSAALASMQQSGQAAAACLRDEGATACTDVTGFGLLGHLVEMARPSQVTVRLDMDAVPLLPGAQKCVDSGVLSSLHVANAKAAASLQNADAAVQLSQWPLLVDPQTGGGLLASVPAAHAEACVQSLHSLGYPHACVIGEVMCESVPAHDKLVEIFSRQQR</sequence>
<dbReference type="Pfam" id="PF07992">
    <property type="entry name" value="Pyr_redox_2"/>
    <property type="match status" value="1"/>
</dbReference>
<feature type="domain" description="PurM-like N-terminal" evidence="6">
    <location>
        <begin position="455"/>
        <end position="565"/>
    </location>
</feature>
<dbReference type="PANTHER" id="PTHR10256">
    <property type="entry name" value="SELENIDE, WATER DIKINASE"/>
    <property type="match status" value="1"/>
</dbReference>
<evidence type="ECO:0000256" key="4">
    <source>
        <dbReference type="ARBA" id="ARBA00022840"/>
    </source>
</evidence>
<dbReference type="AlphaFoldDB" id="A0AAW1P2Z9"/>
<dbReference type="PANTHER" id="PTHR10256:SF0">
    <property type="entry name" value="INACTIVE SELENIDE, WATER DIKINASE-LIKE PROTEIN-RELATED"/>
    <property type="match status" value="1"/>
</dbReference>
<comment type="caution">
    <text evidence="9">The sequence shown here is derived from an EMBL/GenBank/DDBJ whole genome shotgun (WGS) entry which is preliminary data.</text>
</comment>
<dbReference type="EMBL" id="JALJOR010000018">
    <property type="protein sequence ID" value="KAK9804423.1"/>
    <property type="molecule type" value="Genomic_DNA"/>
</dbReference>
<dbReference type="InterPro" id="IPR016188">
    <property type="entry name" value="PurM-like_N"/>
</dbReference>
<evidence type="ECO:0000259" key="6">
    <source>
        <dbReference type="Pfam" id="PF00586"/>
    </source>
</evidence>
<proteinExistence type="predicted"/>
<evidence type="ECO:0000313" key="9">
    <source>
        <dbReference type="EMBL" id="KAK9804423.1"/>
    </source>
</evidence>
<dbReference type="InterPro" id="IPR036188">
    <property type="entry name" value="FAD/NAD-bd_sf"/>
</dbReference>
<protein>
    <recommendedName>
        <fullName evidence="11">Selenide, water dikinase</fullName>
    </recommendedName>
</protein>
<dbReference type="Gene3D" id="3.90.650.10">
    <property type="entry name" value="PurM-like C-terminal domain"/>
    <property type="match status" value="1"/>
</dbReference>
<organism evidence="9 10">
    <name type="scientific">[Myrmecia] bisecta</name>
    <dbReference type="NCBI Taxonomy" id="41462"/>
    <lineage>
        <taxon>Eukaryota</taxon>
        <taxon>Viridiplantae</taxon>
        <taxon>Chlorophyta</taxon>
        <taxon>core chlorophytes</taxon>
        <taxon>Trebouxiophyceae</taxon>
        <taxon>Trebouxiales</taxon>
        <taxon>Trebouxiaceae</taxon>
        <taxon>Myrmecia</taxon>
    </lineage>
</organism>
<keyword evidence="5" id="KW-0711">Selenium</keyword>
<dbReference type="InterPro" id="IPR036921">
    <property type="entry name" value="PurM-like_N_sf"/>
</dbReference>
<dbReference type="GO" id="GO:0004756">
    <property type="term" value="F:selenide, water dikinase activity"/>
    <property type="evidence" value="ECO:0007669"/>
    <property type="project" value="TreeGrafter"/>
</dbReference>
<feature type="domain" description="FAD/NAD(P)-binding" evidence="8">
    <location>
        <begin position="12"/>
        <end position="318"/>
    </location>
</feature>
<reference evidence="9 10" key="1">
    <citation type="journal article" date="2024" name="Nat. Commun.">
        <title>Phylogenomics reveals the evolutionary origins of lichenization in chlorophyte algae.</title>
        <authorList>
            <person name="Puginier C."/>
            <person name="Libourel C."/>
            <person name="Otte J."/>
            <person name="Skaloud P."/>
            <person name="Haon M."/>
            <person name="Grisel S."/>
            <person name="Petersen M."/>
            <person name="Berrin J.G."/>
            <person name="Delaux P.M."/>
            <person name="Dal Grande F."/>
            <person name="Keller J."/>
        </authorList>
    </citation>
    <scope>NUCLEOTIDE SEQUENCE [LARGE SCALE GENOMIC DNA]</scope>
    <source>
        <strain evidence="9 10">SAG 2043</strain>
    </source>
</reference>
<evidence type="ECO:0000313" key="10">
    <source>
        <dbReference type="Proteomes" id="UP001489004"/>
    </source>
</evidence>
<dbReference type="Gene3D" id="3.30.1330.10">
    <property type="entry name" value="PurM-like, N-terminal domain"/>
    <property type="match status" value="1"/>
</dbReference>
<dbReference type="GO" id="GO:0005524">
    <property type="term" value="F:ATP binding"/>
    <property type="evidence" value="ECO:0007669"/>
    <property type="project" value="UniProtKB-KW"/>
</dbReference>
<dbReference type="NCBIfam" id="TIGR00476">
    <property type="entry name" value="selD"/>
    <property type="match status" value="1"/>
</dbReference>
<evidence type="ECO:0000259" key="7">
    <source>
        <dbReference type="Pfam" id="PF02769"/>
    </source>
</evidence>
<dbReference type="InterPro" id="IPR017584">
    <property type="entry name" value="Pyridine_nucleo_diS_OxRdtase_N"/>
</dbReference>
<dbReference type="Proteomes" id="UP001489004">
    <property type="component" value="Unassembled WGS sequence"/>
</dbReference>
<dbReference type="InterPro" id="IPR036676">
    <property type="entry name" value="PurM-like_C_sf"/>
</dbReference>
<accession>A0AAW1P2Z9</accession>
<dbReference type="Pfam" id="PF00586">
    <property type="entry name" value="AIRS"/>
    <property type="match status" value="1"/>
</dbReference>
<evidence type="ECO:0000256" key="1">
    <source>
        <dbReference type="ARBA" id="ARBA00022679"/>
    </source>
</evidence>
<dbReference type="GO" id="GO:0005737">
    <property type="term" value="C:cytoplasm"/>
    <property type="evidence" value="ECO:0007669"/>
    <property type="project" value="TreeGrafter"/>
</dbReference>
<dbReference type="SUPFAM" id="SSF51905">
    <property type="entry name" value="FAD/NAD(P)-binding domain"/>
    <property type="match status" value="2"/>
</dbReference>
<dbReference type="GO" id="GO:0016260">
    <property type="term" value="P:selenocysteine biosynthetic process"/>
    <property type="evidence" value="ECO:0007669"/>
    <property type="project" value="TreeGrafter"/>
</dbReference>
<dbReference type="GO" id="GO:0016491">
    <property type="term" value="F:oxidoreductase activity"/>
    <property type="evidence" value="ECO:0007669"/>
    <property type="project" value="InterPro"/>
</dbReference>
<keyword evidence="1" id="KW-0808">Transferase</keyword>
<dbReference type="InterPro" id="IPR004536">
    <property type="entry name" value="SPS/SelD"/>
</dbReference>
<evidence type="ECO:0008006" key="11">
    <source>
        <dbReference type="Google" id="ProtNLM"/>
    </source>
</evidence>
<dbReference type="Pfam" id="PF02769">
    <property type="entry name" value="AIRS_C"/>
    <property type="match status" value="1"/>
</dbReference>
<dbReference type="Gene3D" id="3.50.50.100">
    <property type="match status" value="1"/>
</dbReference>
<name>A0AAW1P2Z9_9CHLO</name>